<comment type="caution">
    <text evidence="3">The sequence shown here is derived from an EMBL/GenBank/DDBJ whole genome shotgun (WGS) entry which is preliminary data.</text>
</comment>
<feature type="compositionally biased region" description="Low complexity" evidence="1">
    <location>
        <begin position="97"/>
        <end position="111"/>
    </location>
</feature>
<sequence>MPSISLSPSMPSQTTTDKEISPNSSQSSLKLALLLAGTIIAALIIVILLIFCWRRTRQQKKVRDSTTKVRTTSDSRHTISSCDSNEANSVTSRVLGESPESESSTSTVMTENNAQSGVRSSLPQIDHKATRESCQVHSYDHEHTSLNSHFPTFPASPASILDDLEPESHQRQSQPNIPHQVSVPILIQDQQGQFNGTDSERDPGTQTLVMTVFALQRHIQSLEARMNSDRTSGSHGNFDPPPTYHA</sequence>
<keyword evidence="2" id="KW-0812">Transmembrane</keyword>
<feature type="transmembrane region" description="Helical" evidence="2">
    <location>
        <begin position="31"/>
        <end position="53"/>
    </location>
</feature>
<feature type="compositionally biased region" description="Polar residues" evidence="1">
    <location>
        <begin position="78"/>
        <end position="92"/>
    </location>
</feature>
<evidence type="ECO:0000313" key="3">
    <source>
        <dbReference type="EMBL" id="KAK7457209.1"/>
    </source>
</evidence>
<proteinExistence type="predicted"/>
<feature type="compositionally biased region" description="Polar residues" evidence="1">
    <location>
        <begin position="112"/>
        <end position="123"/>
    </location>
</feature>
<organism evidence="3 4">
    <name type="scientific">Marasmiellus scandens</name>
    <dbReference type="NCBI Taxonomy" id="2682957"/>
    <lineage>
        <taxon>Eukaryota</taxon>
        <taxon>Fungi</taxon>
        <taxon>Dikarya</taxon>
        <taxon>Basidiomycota</taxon>
        <taxon>Agaricomycotina</taxon>
        <taxon>Agaricomycetes</taxon>
        <taxon>Agaricomycetidae</taxon>
        <taxon>Agaricales</taxon>
        <taxon>Marasmiineae</taxon>
        <taxon>Omphalotaceae</taxon>
        <taxon>Marasmiellus</taxon>
    </lineage>
</organism>
<name>A0ABR1JEH8_9AGAR</name>
<feature type="region of interest" description="Disordered" evidence="1">
    <location>
        <begin position="62"/>
        <end position="160"/>
    </location>
</feature>
<keyword evidence="2" id="KW-1133">Transmembrane helix</keyword>
<reference evidence="3 4" key="1">
    <citation type="submission" date="2024-01" db="EMBL/GenBank/DDBJ databases">
        <title>A draft genome for the cacao thread blight pathogen Marasmiellus scandens.</title>
        <authorList>
            <person name="Baruah I.K."/>
            <person name="Leung J."/>
            <person name="Bukari Y."/>
            <person name="Amoako-Attah I."/>
            <person name="Meinhardt L.W."/>
            <person name="Bailey B.A."/>
            <person name="Cohen S.P."/>
        </authorList>
    </citation>
    <scope>NUCLEOTIDE SEQUENCE [LARGE SCALE GENOMIC DNA]</scope>
    <source>
        <strain evidence="3 4">GH-19</strain>
    </source>
</reference>
<evidence type="ECO:0000256" key="2">
    <source>
        <dbReference type="SAM" id="Phobius"/>
    </source>
</evidence>
<dbReference type="Proteomes" id="UP001498398">
    <property type="component" value="Unassembled WGS sequence"/>
</dbReference>
<gene>
    <name evidence="3" type="ORF">VKT23_010509</name>
</gene>
<accession>A0ABR1JEH8</accession>
<evidence type="ECO:0000313" key="4">
    <source>
        <dbReference type="Proteomes" id="UP001498398"/>
    </source>
</evidence>
<dbReference type="EMBL" id="JBANRG010000020">
    <property type="protein sequence ID" value="KAK7457209.1"/>
    <property type="molecule type" value="Genomic_DNA"/>
</dbReference>
<keyword evidence="2" id="KW-0472">Membrane</keyword>
<feature type="region of interest" description="Disordered" evidence="1">
    <location>
        <begin position="224"/>
        <end position="246"/>
    </location>
</feature>
<keyword evidence="4" id="KW-1185">Reference proteome</keyword>
<feature type="compositionally biased region" description="Low complexity" evidence="1">
    <location>
        <begin position="1"/>
        <end position="12"/>
    </location>
</feature>
<feature type="compositionally biased region" description="Basic and acidic residues" evidence="1">
    <location>
        <begin position="62"/>
        <end position="77"/>
    </location>
</feature>
<feature type="region of interest" description="Disordered" evidence="1">
    <location>
        <begin position="1"/>
        <end position="23"/>
    </location>
</feature>
<protein>
    <submittedName>
        <fullName evidence="3">Uncharacterized protein</fullName>
    </submittedName>
</protein>
<evidence type="ECO:0000256" key="1">
    <source>
        <dbReference type="SAM" id="MobiDB-lite"/>
    </source>
</evidence>